<dbReference type="Proteomes" id="UP000538147">
    <property type="component" value="Unassembled WGS sequence"/>
</dbReference>
<reference evidence="9 10" key="1">
    <citation type="submission" date="2020-08" db="EMBL/GenBank/DDBJ databases">
        <title>Genomic Encyclopedia of Type Strains, Phase IV (KMG-IV): sequencing the most valuable type-strain genomes for metagenomic binning, comparative biology and taxonomic classification.</title>
        <authorList>
            <person name="Goeker M."/>
        </authorList>
    </citation>
    <scope>NUCLEOTIDE SEQUENCE [LARGE SCALE GENOMIC DNA]</scope>
    <source>
        <strain evidence="9 10">DSM 102189</strain>
    </source>
</reference>
<keyword evidence="6 7" id="KW-0408">Iron</keyword>
<dbReference type="InterPro" id="IPR006620">
    <property type="entry name" value="Pro_4_hyd_alph"/>
</dbReference>
<dbReference type="NCBIfam" id="NF003975">
    <property type="entry name" value="PRK05467.1-4"/>
    <property type="match status" value="1"/>
</dbReference>
<dbReference type="HAMAP" id="MF_00657">
    <property type="entry name" value="Hydroxyl_YbiX"/>
    <property type="match status" value="1"/>
</dbReference>
<evidence type="ECO:0000256" key="1">
    <source>
        <dbReference type="ARBA" id="ARBA00001961"/>
    </source>
</evidence>
<dbReference type="GO" id="GO:0006879">
    <property type="term" value="P:intracellular iron ion homeostasis"/>
    <property type="evidence" value="ECO:0007669"/>
    <property type="project" value="TreeGrafter"/>
</dbReference>
<evidence type="ECO:0000313" key="10">
    <source>
        <dbReference type="Proteomes" id="UP000538147"/>
    </source>
</evidence>
<organism evidence="9 10">
    <name type="scientific">Polymorphobacter multimanifer</name>
    <dbReference type="NCBI Taxonomy" id="1070431"/>
    <lineage>
        <taxon>Bacteria</taxon>
        <taxon>Pseudomonadati</taxon>
        <taxon>Pseudomonadota</taxon>
        <taxon>Alphaproteobacteria</taxon>
        <taxon>Sphingomonadales</taxon>
        <taxon>Sphingosinicellaceae</taxon>
        <taxon>Polymorphobacter</taxon>
    </lineage>
</organism>
<dbReference type="GO" id="GO:0031418">
    <property type="term" value="F:L-ascorbic acid binding"/>
    <property type="evidence" value="ECO:0007669"/>
    <property type="project" value="UniProtKB-KW"/>
</dbReference>
<sequence length="225" mass="24427">MALILTDILAPDALAVLQSALAGAAWQNGRESAGAQSAAVKANGQLAGDDPMAREWSGAITIALSRHQGFHTAALPRRITTPLFSRYGVGEHYGAHIDNAIRAEGRERMRTDLAATLFLSPPDDYDGGDLAVETSFGRPRFKLPAGQMLLYPASSRHEVLPVTRGTRLAAVLWVQSLVRDDADRMLLLDLDRSVQALAADRGPNDPHILALTSTYHNLLRRWVES</sequence>
<evidence type="ECO:0000256" key="6">
    <source>
        <dbReference type="ARBA" id="ARBA00023004"/>
    </source>
</evidence>
<dbReference type="PANTHER" id="PTHR41536">
    <property type="entry name" value="PKHD-TYPE HYDROXYLASE YBIX"/>
    <property type="match status" value="1"/>
</dbReference>
<feature type="binding site" evidence="7">
    <location>
        <position position="98"/>
    </location>
    <ligand>
        <name>Fe cation</name>
        <dbReference type="ChEBI" id="CHEBI:24875"/>
    </ligand>
</feature>
<dbReference type="EMBL" id="JACIIV010000027">
    <property type="protein sequence ID" value="MBB6228920.1"/>
    <property type="molecule type" value="Genomic_DNA"/>
</dbReference>
<evidence type="ECO:0000259" key="8">
    <source>
        <dbReference type="PROSITE" id="PS51471"/>
    </source>
</evidence>
<evidence type="ECO:0000256" key="2">
    <source>
        <dbReference type="ARBA" id="ARBA00022723"/>
    </source>
</evidence>
<keyword evidence="5 7" id="KW-0560">Oxidoreductase</keyword>
<dbReference type="Gene3D" id="2.60.120.620">
    <property type="entry name" value="q2cbj1_9rhob like domain"/>
    <property type="match status" value="1"/>
</dbReference>
<keyword evidence="4 7" id="KW-0223">Dioxygenase</keyword>
<feature type="binding site" evidence="7">
    <location>
        <position position="96"/>
    </location>
    <ligand>
        <name>Fe cation</name>
        <dbReference type="ChEBI" id="CHEBI:24875"/>
    </ligand>
</feature>
<dbReference type="EC" id="1.14.11.-" evidence="9"/>
<feature type="binding site" evidence="7">
    <location>
        <position position="157"/>
    </location>
    <ligand>
        <name>Fe cation</name>
        <dbReference type="ChEBI" id="CHEBI:24875"/>
    </ligand>
</feature>
<dbReference type="Gene3D" id="4.10.860.20">
    <property type="entry name" value="Rabenosyn, Rab binding domain"/>
    <property type="match status" value="1"/>
</dbReference>
<dbReference type="GO" id="GO:0006974">
    <property type="term" value="P:DNA damage response"/>
    <property type="evidence" value="ECO:0007669"/>
    <property type="project" value="TreeGrafter"/>
</dbReference>
<dbReference type="SMART" id="SM00702">
    <property type="entry name" value="P4Hc"/>
    <property type="match status" value="1"/>
</dbReference>
<accession>A0A841L924</accession>
<evidence type="ECO:0000256" key="7">
    <source>
        <dbReference type="HAMAP-Rule" id="MF_00657"/>
    </source>
</evidence>
<feature type="binding site" evidence="7">
    <location>
        <position position="167"/>
    </location>
    <ligand>
        <name>2-oxoglutarate</name>
        <dbReference type="ChEBI" id="CHEBI:16810"/>
    </ligand>
</feature>
<comment type="caution">
    <text evidence="9">The sequence shown here is derived from an EMBL/GenBank/DDBJ whole genome shotgun (WGS) entry which is preliminary data.</text>
</comment>
<dbReference type="PROSITE" id="PS51471">
    <property type="entry name" value="FE2OG_OXY"/>
    <property type="match status" value="1"/>
</dbReference>
<evidence type="ECO:0000256" key="5">
    <source>
        <dbReference type="ARBA" id="ARBA00023002"/>
    </source>
</evidence>
<dbReference type="InterPro" id="IPR023550">
    <property type="entry name" value="PKHD_hydroxylase"/>
</dbReference>
<evidence type="ECO:0000313" key="9">
    <source>
        <dbReference type="EMBL" id="MBB6228920.1"/>
    </source>
</evidence>
<dbReference type="InterPro" id="IPR041097">
    <property type="entry name" value="PKHD_C"/>
</dbReference>
<name>A0A841L924_9SPHN</name>
<proteinExistence type="inferred from homology"/>
<dbReference type="AlphaFoldDB" id="A0A841L924"/>
<dbReference type="Pfam" id="PF18331">
    <property type="entry name" value="PKHD_C"/>
    <property type="match status" value="1"/>
</dbReference>
<dbReference type="GO" id="GO:0016706">
    <property type="term" value="F:2-oxoglutarate-dependent dioxygenase activity"/>
    <property type="evidence" value="ECO:0007669"/>
    <property type="project" value="UniProtKB-UniRule"/>
</dbReference>
<dbReference type="GO" id="GO:0005506">
    <property type="term" value="F:iron ion binding"/>
    <property type="evidence" value="ECO:0007669"/>
    <property type="project" value="UniProtKB-UniRule"/>
</dbReference>
<evidence type="ECO:0000256" key="3">
    <source>
        <dbReference type="ARBA" id="ARBA00022896"/>
    </source>
</evidence>
<dbReference type="Pfam" id="PF13640">
    <property type="entry name" value="2OG-FeII_Oxy_3"/>
    <property type="match status" value="1"/>
</dbReference>
<keyword evidence="3 7" id="KW-0847">Vitamin C</keyword>
<dbReference type="InterPro" id="IPR005123">
    <property type="entry name" value="Oxoglu/Fe-dep_dioxygenase_dom"/>
</dbReference>
<dbReference type="InterPro" id="IPR044862">
    <property type="entry name" value="Pro_4_hyd_alph_FE2OG_OXY"/>
</dbReference>
<dbReference type="RefSeq" id="WP_184202134.1">
    <property type="nucleotide sequence ID" value="NZ_JACIIV010000027.1"/>
</dbReference>
<comment type="cofactor">
    <cofactor evidence="7">
        <name>Fe(2+)</name>
        <dbReference type="ChEBI" id="CHEBI:29033"/>
    </cofactor>
    <text evidence="7">Binds 1 Fe(2+) ion per subunit.</text>
</comment>
<comment type="cofactor">
    <cofactor evidence="1 7">
        <name>L-ascorbate</name>
        <dbReference type="ChEBI" id="CHEBI:38290"/>
    </cofactor>
</comment>
<evidence type="ECO:0000256" key="4">
    <source>
        <dbReference type="ARBA" id="ARBA00022964"/>
    </source>
</evidence>
<protein>
    <submittedName>
        <fullName evidence="9">PKHD-type hydroxylase</fullName>
        <ecNumber evidence="9">1.14.11.-</ecNumber>
    </submittedName>
</protein>
<dbReference type="PANTHER" id="PTHR41536:SF1">
    <property type="entry name" value="PKHD-TYPE HYDROXYLASE YBIX"/>
    <property type="match status" value="1"/>
</dbReference>
<gene>
    <name evidence="9" type="ORF">FHS79_003114</name>
</gene>
<dbReference type="NCBIfam" id="NF003974">
    <property type="entry name" value="PRK05467.1-3"/>
    <property type="match status" value="1"/>
</dbReference>
<feature type="domain" description="Fe2OG dioxygenase" evidence="8">
    <location>
        <begin position="78"/>
        <end position="176"/>
    </location>
</feature>
<keyword evidence="2 7" id="KW-0479">Metal-binding</keyword>
<keyword evidence="10" id="KW-1185">Reference proteome</keyword>